<dbReference type="PANTHER" id="PTHR11102">
    <property type="entry name" value="SEL-1-LIKE PROTEIN"/>
    <property type="match status" value="1"/>
</dbReference>
<dbReference type="PROSITE" id="PS50005">
    <property type="entry name" value="TPR"/>
    <property type="match status" value="1"/>
</dbReference>
<feature type="compositionally biased region" description="Basic and acidic residues" evidence="5">
    <location>
        <begin position="2174"/>
        <end position="2197"/>
    </location>
</feature>
<sequence length="2657" mass="303419">MKHFEDFYSEAQQYSSILRHYNENGEIFTDPNFLPSPNYKINESSISFDEKDTVWERIDKFYTAPLFKKEAIHEDAIQQGELGNCYFIASLARIARQPDLVQILFDTRTQKSSDNENSKFIDTINLKCGAVIVYFHIFGRRTPILIDTLIPFKRGTRKPRFCHPTDIKYSPWFCLVEKAYAKVNGCYSLIIGGTLSKAIYHLFGYYPCYKEIDKILEKREKKLTKKANSKSIQHSSEKFDENEYLFSQLMQWQYEDSVLGADISLDKLRQNVTENDIIDNGLVSGHSYLIIKVRREEGKNFICLRNPWGDHEWLGDWSDTSPLWTPKLKKTLGVRLKDNGTFWMVDRDFFRYFSSFDVAKPVNPEYHCKSIVTKLIPGDHDGHSIDSREAQLDKHQTFAFKLKNVRVKTSHKEPKEHNDNIKTVNDVKVYIRIEKRSPFDGSSNLNLEQYPKYTLFIVYTDGKKIDFDQIQYHNRQCVSTQNPFFRSTIHILENRPFVIVLQRINKVNYTEECYVQFSCKYDFDLYDVDFPENLAKEDEKVGIMFDNQSKRYANISKKICVKNIDGKMVKAFESSNSNEFKFSGLKLNKDKENSSQYYEYSTADAKSSQISNNKSNMKSDSSSSSFASEVLIQKCEIKNNGFVNIKNYQKKSKLSDGIFSHLYRIVDKLTNNEYAAKISKFETSNISDEDMNNLSREVKALSRLKYPSISEFIGYSLVNFKNKQKPVIITELSLNGSLEEVLESERKGHKNTNWDETKKLISIFGIASGMSYLHSQNILHHDLKPSNILLDDKLFPKVSDFGFYINNQNKSSMNFQARYSAPEILNSEECTKKSEVYSFALIVYEIITNQKAFQDLKNYNQIYREVVINGYRPEFEPTVHDCFKSLIESCWTQNPDERPSFDDIVEMLKNDSRFILPGVNLSEYKKYVNLISSIPIKHISSDSESKSKQSNINSSSNSNSSSEPKPDTNKKVENKSSSNSNSSSEPKPDTNKKVENKSSSDSNSISSSEQKSDSNSNSEPNKKPEIISKSVSFTNKLMNRGNSELVFQFPKVSLSSLTFDVHSAMPINSNNEVEIFPNYDAICLYSTEENKSFNEFVKGIGDDEYATFHFSTNDKTNDEFVSFCTSNKVLLLATKTESNKKQINEFVNCIKNRKIYPVDSNDKAKLLNFTSNDLNDSFASPTELEQFQDWTKTFTNFVLPREFLFENEPLTYSTFFKHAEFVVSGYFSLVNPFEFNMRAAEKEHPNALFNVALMYSKGNGVQQDKQKAAEFYQKSANFGVSKAEFNLARLYLKGEGVEQNKQKAIELFEKAATHGNAKAQTTLALMYSTGDGVKKNYEKTVELYKKAAAKNDPEAQLNLGLMYDIGEGVPMDKKKAIKMYQKAAQNGNAKAQFNLGIIYQKGVEGFIEKDGKTAIEYYQKAADQGIILALFNMGVIYSKGDSEVPVNKAKALQLFEMAANQGDADAQLNLGAMYAKGEGVPVDKAKAIELYKKAAKQNNPKAQFNLGVIYSKGNGVEKNPQKAAKYYQKAADLNMPQAMLNLGVLYYKGAEGFPIDKKKAAELFEKASDKNARAVFNLAVMYQKGDGVPQDEKKAMLLYEKAASLDSRDALLNLGVIYDMGSSIVKQDKQKAFNYYYRAAELGNPKAQLNLGLMYQAGEGCRMNKKKAKECFKLAADQGNAQAKQNLALLLIYENNEEQKIALNNLKNAADQGDEKAMIDLAKKYQDDGELNAAIKYFSKAASVGNGKGQLELGKIYIDGYGTEQSYEKAEELLLEATANKEKEAYLSLGDIYDKKGEPEKANKYYKLALDAGVKGAEEKYNPELAKALIASEKQKNDDSNQNNEEKTNETQPEKEVNDEKEDQIHERKIEQPIQEKTDQTDEGKTKQSPTEIAEQTNEDNNIEQTHEEIPDQTHEEKTEPANEEIPDKTHIEKIEHTQVEKAEQIPVEIVDRTNEKRDDIIPKDEAEQTNQIKTVQIDEERTEQNPSDIDQMHYKEVDLDPAENSEDKEPSHVSERRVEKDNDGKEEENQDEKTEETKEEENQKEKTEEKIEQKQDEKTEQTKEEVSQNGKTEEKIEQNQEETKEEENQNEKTEEKLEQNLDGKTEEAKEGKIEQAREENNDKTYNKENAPDNDEKADKTPEEANINQAHEEEIKQAHDEKADKANDVTNNQTHKEEEEKENNVHEVKSAENEVPKENQNQNQKVNKRKNTKDLHVTFEIESPKSIKNNRATEPEKKNPVVIESSTENEVLCQLETPTTTTTDEYQYFTENQYESEEQYSTENLYESEEQYSSENEEDEEEYSLQDLFSSLDERIQHLNRLINVPYKNANFTLGIIDSLFISSALSDCRSVYTKANSSLKSIENEIDKFLNKTSSKAKKKRFSKKKEPSVHFTKLPATPIEDEELSNLRSEVQSLEAQIKKLDEQILSSRRSQVPNKILPAISKPLLQKFFDSDSSSCVESVLSFEKVDSQSSEAKPKTTKIQPPPPKEEKVDENKPAKAPRSKPHYGRSPRYKIRSLQKKAEKGDDDALFSLAACYETGSDVKKNDNLAFKYYLQAANQSNVKAQYAAATCYTFGKGTEVDKKKAFDLFHQAAEQGLDKAQYALGHFYEHEGSAVKQDYQKADEWFEKAAFQGHGAAIKALQSDSDEELYVLQLV</sequence>
<dbReference type="SUPFAM" id="SSF81901">
    <property type="entry name" value="HCP-like"/>
    <property type="match status" value="4"/>
</dbReference>
<comment type="caution">
    <text evidence="8">The sequence shown here is derived from an EMBL/GenBank/DDBJ whole genome shotgun (WGS) entry which is preliminary data.</text>
</comment>
<dbReference type="Pfam" id="PF08238">
    <property type="entry name" value="Sel1"/>
    <property type="match status" value="18"/>
</dbReference>
<evidence type="ECO:0000256" key="2">
    <source>
        <dbReference type="PROSITE-ProRule" id="PRU00239"/>
    </source>
</evidence>
<dbReference type="InterPro" id="IPR001245">
    <property type="entry name" value="Ser-Thr/Tyr_kinase_cat_dom"/>
</dbReference>
<feature type="compositionally biased region" description="Basic and acidic residues" evidence="5">
    <location>
        <begin position="2212"/>
        <end position="2239"/>
    </location>
</feature>
<dbReference type="Gene3D" id="3.90.70.10">
    <property type="entry name" value="Cysteine proteinases"/>
    <property type="match status" value="1"/>
</dbReference>
<keyword evidence="4" id="KW-0175">Coiled coil</keyword>
<dbReference type="PROSITE" id="PS50011">
    <property type="entry name" value="PROTEIN_KINASE_DOM"/>
    <property type="match status" value="1"/>
</dbReference>
<feature type="domain" description="Protein kinase" evidence="6">
    <location>
        <begin position="648"/>
        <end position="915"/>
    </location>
</feature>
<accession>A0ABR2HJ73</accession>
<dbReference type="SMART" id="SM00671">
    <property type="entry name" value="SEL1"/>
    <property type="match status" value="19"/>
</dbReference>
<proteinExistence type="inferred from homology"/>
<dbReference type="SUPFAM" id="SSF56112">
    <property type="entry name" value="Protein kinase-like (PK-like)"/>
    <property type="match status" value="1"/>
</dbReference>
<dbReference type="InterPro" id="IPR008271">
    <property type="entry name" value="Ser/Thr_kinase_AS"/>
</dbReference>
<dbReference type="InterPro" id="IPR022684">
    <property type="entry name" value="Calpain_cysteine_protease"/>
</dbReference>
<comment type="similarity">
    <text evidence="1">Belongs to the sel-1 family.</text>
</comment>
<dbReference type="PRINTS" id="PR00704">
    <property type="entry name" value="CALPAIN"/>
</dbReference>
<evidence type="ECO:0000259" key="7">
    <source>
        <dbReference type="PROSITE" id="PS50203"/>
    </source>
</evidence>
<dbReference type="InterPro" id="IPR011009">
    <property type="entry name" value="Kinase-like_dom_sf"/>
</dbReference>
<feature type="region of interest" description="Disordered" evidence="5">
    <location>
        <begin position="2470"/>
        <end position="2515"/>
    </location>
</feature>
<dbReference type="InterPro" id="IPR011990">
    <property type="entry name" value="TPR-like_helical_dom_sf"/>
</dbReference>
<feature type="compositionally biased region" description="Basic and acidic residues" evidence="5">
    <location>
        <begin position="964"/>
        <end position="974"/>
    </location>
</feature>
<feature type="active site" evidence="2">
    <location>
        <position position="85"/>
    </location>
</feature>
<dbReference type="InterPro" id="IPR019734">
    <property type="entry name" value="TPR_rpt"/>
</dbReference>
<feature type="coiled-coil region" evidence="4">
    <location>
        <begin position="2406"/>
        <end position="2433"/>
    </location>
</feature>
<dbReference type="SMART" id="SM00220">
    <property type="entry name" value="S_TKc"/>
    <property type="match status" value="1"/>
</dbReference>
<feature type="region of interest" description="Disordered" evidence="5">
    <location>
        <begin position="940"/>
        <end position="1027"/>
    </location>
</feature>
<feature type="compositionally biased region" description="Basic and acidic residues" evidence="5">
    <location>
        <begin position="2032"/>
        <end position="2143"/>
    </location>
</feature>
<feature type="active site" evidence="2">
    <location>
        <position position="306"/>
    </location>
</feature>
<dbReference type="SMART" id="SM00028">
    <property type="entry name" value="TPR"/>
    <property type="match status" value="6"/>
</dbReference>
<feature type="compositionally biased region" description="Basic and acidic residues" evidence="5">
    <location>
        <begin position="1833"/>
        <end position="1886"/>
    </location>
</feature>
<keyword evidence="2" id="KW-0378">Hydrolase</keyword>
<keyword evidence="2" id="KW-0645">Protease</keyword>
<evidence type="ECO:0000313" key="9">
    <source>
        <dbReference type="Proteomes" id="UP001470230"/>
    </source>
</evidence>
<evidence type="ECO:0000256" key="4">
    <source>
        <dbReference type="SAM" id="Coils"/>
    </source>
</evidence>
<dbReference type="Pfam" id="PF00648">
    <property type="entry name" value="Peptidase_C2"/>
    <property type="match status" value="1"/>
</dbReference>
<organism evidence="8 9">
    <name type="scientific">Tritrichomonas musculus</name>
    <dbReference type="NCBI Taxonomy" id="1915356"/>
    <lineage>
        <taxon>Eukaryota</taxon>
        <taxon>Metamonada</taxon>
        <taxon>Parabasalia</taxon>
        <taxon>Tritrichomonadida</taxon>
        <taxon>Tritrichomonadidae</taxon>
        <taxon>Tritrichomonas</taxon>
    </lineage>
</organism>
<feature type="region of interest" description="Disordered" evidence="5">
    <location>
        <begin position="2275"/>
        <end position="2301"/>
    </location>
</feature>
<feature type="compositionally biased region" description="Basic and acidic residues" evidence="5">
    <location>
        <begin position="2006"/>
        <end position="2024"/>
    </location>
</feature>
<name>A0ABR2HJ73_9EUKA</name>
<dbReference type="InterPro" id="IPR000719">
    <property type="entry name" value="Prot_kinase_dom"/>
</dbReference>
<dbReference type="SMART" id="SM00230">
    <property type="entry name" value="CysPc"/>
    <property type="match status" value="1"/>
</dbReference>
<feature type="active site" evidence="2">
    <location>
        <position position="286"/>
    </location>
</feature>
<keyword evidence="2" id="KW-0788">Thiol protease</keyword>
<dbReference type="InterPro" id="IPR006597">
    <property type="entry name" value="Sel1-like"/>
</dbReference>
<feature type="compositionally biased region" description="Basic and acidic residues" evidence="5">
    <location>
        <begin position="986"/>
        <end position="998"/>
    </location>
</feature>
<dbReference type="InterPro" id="IPR050767">
    <property type="entry name" value="Sel1_AlgK"/>
</dbReference>
<reference evidence="8 9" key="1">
    <citation type="submission" date="2024-04" db="EMBL/GenBank/DDBJ databases">
        <title>Tritrichomonas musculus Genome.</title>
        <authorList>
            <person name="Alves-Ferreira E."/>
            <person name="Grigg M."/>
            <person name="Lorenzi H."/>
            <person name="Galac M."/>
        </authorList>
    </citation>
    <scope>NUCLEOTIDE SEQUENCE [LARGE SCALE GENOMIC DNA]</scope>
    <source>
        <strain evidence="8 9">EAF2021</strain>
    </source>
</reference>
<evidence type="ECO:0000313" key="8">
    <source>
        <dbReference type="EMBL" id="KAK8847933.1"/>
    </source>
</evidence>
<feature type="compositionally biased region" description="Low complexity" evidence="5">
    <location>
        <begin position="975"/>
        <end position="985"/>
    </location>
</feature>
<dbReference type="Proteomes" id="UP001470230">
    <property type="component" value="Unassembled WGS sequence"/>
</dbReference>
<dbReference type="InterPro" id="IPR038765">
    <property type="entry name" value="Papain-like_cys_pep_sf"/>
</dbReference>
<feature type="compositionally biased region" description="Basic residues" evidence="5">
    <location>
        <begin position="2500"/>
        <end position="2515"/>
    </location>
</feature>
<feature type="domain" description="Calpain catalytic" evidence="7">
    <location>
        <begin position="27"/>
        <end position="362"/>
    </location>
</feature>
<dbReference type="Pfam" id="PF07714">
    <property type="entry name" value="PK_Tyr_Ser-Thr"/>
    <property type="match status" value="1"/>
</dbReference>
<dbReference type="SUPFAM" id="SSF54001">
    <property type="entry name" value="Cysteine proteinases"/>
    <property type="match status" value="1"/>
</dbReference>
<feature type="compositionally biased region" description="Basic and acidic residues" evidence="5">
    <location>
        <begin position="2488"/>
        <end position="2498"/>
    </location>
</feature>
<feature type="compositionally biased region" description="Low complexity" evidence="5">
    <location>
        <begin position="999"/>
        <end position="1019"/>
    </location>
</feature>
<evidence type="ECO:0000259" key="6">
    <source>
        <dbReference type="PROSITE" id="PS50011"/>
    </source>
</evidence>
<evidence type="ECO:0000256" key="5">
    <source>
        <dbReference type="SAM" id="MobiDB-lite"/>
    </source>
</evidence>
<dbReference type="PANTHER" id="PTHR11102:SF160">
    <property type="entry name" value="ERAD-ASSOCIATED E3 UBIQUITIN-PROTEIN LIGASE COMPONENT HRD3"/>
    <property type="match status" value="1"/>
</dbReference>
<evidence type="ECO:0008006" key="10">
    <source>
        <dbReference type="Google" id="ProtNLM"/>
    </source>
</evidence>
<dbReference type="PROSITE" id="PS00108">
    <property type="entry name" value="PROTEIN_KINASE_ST"/>
    <property type="match status" value="1"/>
</dbReference>
<dbReference type="Gene3D" id="1.25.40.10">
    <property type="entry name" value="Tetratricopeptide repeat domain"/>
    <property type="match status" value="5"/>
</dbReference>
<keyword evidence="3" id="KW-0802">TPR repeat</keyword>
<feature type="compositionally biased region" description="Low complexity" evidence="5">
    <location>
        <begin position="948"/>
        <end position="963"/>
    </location>
</feature>
<dbReference type="PROSITE" id="PS50203">
    <property type="entry name" value="CALPAIN_CAT"/>
    <property type="match status" value="1"/>
</dbReference>
<dbReference type="Gene3D" id="1.10.510.10">
    <property type="entry name" value="Transferase(Phosphotransferase) domain 1"/>
    <property type="match status" value="1"/>
</dbReference>
<feature type="region of interest" description="Disordered" evidence="5">
    <location>
        <begin position="1833"/>
        <end position="2245"/>
    </location>
</feature>
<feature type="compositionally biased region" description="Polar residues" evidence="5">
    <location>
        <begin position="1887"/>
        <end position="1896"/>
    </location>
</feature>
<gene>
    <name evidence="8" type="ORF">M9Y10_018981</name>
</gene>
<keyword evidence="9" id="KW-1185">Reference proteome</keyword>
<dbReference type="InterPro" id="IPR001300">
    <property type="entry name" value="Peptidase_C2_calpain_cat"/>
</dbReference>
<evidence type="ECO:0000256" key="1">
    <source>
        <dbReference type="ARBA" id="ARBA00038101"/>
    </source>
</evidence>
<feature type="compositionally biased region" description="Basic and acidic residues" evidence="5">
    <location>
        <begin position="1905"/>
        <end position="1967"/>
    </location>
</feature>
<feature type="compositionally biased region" description="Basic and acidic residues" evidence="5">
    <location>
        <begin position="2150"/>
        <end position="2167"/>
    </location>
</feature>
<dbReference type="EMBL" id="JAPFFF010000027">
    <property type="protein sequence ID" value="KAK8847933.1"/>
    <property type="molecule type" value="Genomic_DNA"/>
</dbReference>
<protein>
    <recommendedName>
        <fullName evidence="10">Protein kinase domain-containing protein</fullName>
    </recommendedName>
</protein>
<evidence type="ECO:0000256" key="3">
    <source>
        <dbReference type="PROSITE-ProRule" id="PRU00339"/>
    </source>
</evidence>
<feature type="repeat" description="TPR" evidence="3">
    <location>
        <begin position="1783"/>
        <end position="1816"/>
    </location>
</feature>